<keyword evidence="2" id="KW-0472">Membrane</keyword>
<feature type="compositionally biased region" description="Basic and acidic residues" evidence="1">
    <location>
        <begin position="1"/>
        <end position="14"/>
    </location>
</feature>
<evidence type="ECO:0000256" key="2">
    <source>
        <dbReference type="SAM" id="Phobius"/>
    </source>
</evidence>
<protein>
    <submittedName>
        <fullName evidence="3">Uncharacterized protein</fullName>
    </submittedName>
</protein>
<accession>A0A1G5LNB1</accession>
<dbReference type="Proteomes" id="UP000198538">
    <property type="component" value="Unassembled WGS sequence"/>
</dbReference>
<organism evidence="3 4">
    <name type="scientific">Paenibacillus polysaccharolyticus</name>
    <dbReference type="NCBI Taxonomy" id="582692"/>
    <lineage>
        <taxon>Bacteria</taxon>
        <taxon>Bacillati</taxon>
        <taxon>Bacillota</taxon>
        <taxon>Bacilli</taxon>
        <taxon>Bacillales</taxon>
        <taxon>Paenibacillaceae</taxon>
        <taxon>Paenibacillus</taxon>
    </lineage>
</organism>
<feature type="transmembrane region" description="Helical" evidence="2">
    <location>
        <begin position="108"/>
        <end position="127"/>
    </location>
</feature>
<dbReference type="AlphaFoldDB" id="A0A1G5LNB1"/>
<evidence type="ECO:0000313" key="4">
    <source>
        <dbReference type="Proteomes" id="UP000198538"/>
    </source>
</evidence>
<name>A0A1G5LNB1_9BACL</name>
<dbReference type="STRING" id="582692.SAMN05720606_1315"/>
<keyword evidence="2" id="KW-1133">Transmembrane helix</keyword>
<keyword evidence="4" id="KW-1185">Reference proteome</keyword>
<sequence>MKHEDDQWEKEIRKGPFATSPFTEDHKRKVLQQVQRIRIASSKEEEMSEMSPVESSLERSNCLSNSLREYTDTDTNAVKDKVQVKDQAKDASKVDPGHQRHRKSRRGILVAGLSALVIAGGIFMWNWDEGQLAKPLIEQINPASALLFTDHLNVDILTDQMKKNVAMTMRDDLGKQLRITKVQDLPVSGRIYVEAGQEKGADYAQIWLDAKTGNLREVQMKAEMQPSKLEHRYMRQVSSLLESIGSAPTLKPILVRRFVNMNQGEILPIIRTTLALQNETSFGYIEWEQDKVTSVSGEINSDEVSQTALADAKESVAALSGKTNLNLESIHRTKDNKLGGEFFFFQFSQNYFVEMTEGKEGVGYTVRDVNNYESFIGDSKEMEAYHEKLYNMDETIIREKVGPIIKSIFNINLDAYKLHRKADALGMVTFELESANDIFEVEYKEDGRITMISRGKS</sequence>
<evidence type="ECO:0000256" key="1">
    <source>
        <dbReference type="SAM" id="MobiDB-lite"/>
    </source>
</evidence>
<evidence type="ECO:0000313" key="3">
    <source>
        <dbReference type="EMBL" id="SCZ13961.1"/>
    </source>
</evidence>
<feature type="region of interest" description="Disordered" evidence="1">
    <location>
        <begin position="1"/>
        <end position="26"/>
    </location>
</feature>
<keyword evidence="2" id="KW-0812">Transmembrane</keyword>
<proteinExistence type="predicted"/>
<dbReference type="EMBL" id="FMVM01000031">
    <property type="protein sequence ID" value="SCZ13961.1"/>
    <property type="molecule type" value="Genomic_DNA"/>
</dbReference>
<feature type="region of interest" description="Disordered" evidence="1">
    <location>
        <begin position="84"/>
        <end position="103"/>
    </location>
</feature>
<feature type="compositionally biased region" description="Basic and acidic residues" evidence="1">
    <location>
        <begin position="84"/>
        <end position="98"/>
    </location>
</feature>
<reference evidence="4" key="1">
    <citation type="submission" date="2016-10" db="EMBL/GenBank/DDBJ databases">
        <authorList>
            <person name="Varghese N."/>
            <person name="Submissions S."/>
        </authorList>
    </citation>
    <scope>NUCLEOTIDE SEQUENCE [LARGE SCALE GENOMIC DNA]</scope>
    <source>
        <strain evidence="4">BL9</strain>
    </source>
</reference>
<gene>
    <name evidence="3" type="ORF">SAMN05720606_1315</name>
</gene>
<dbReference type="RefSeq" id="WP_090924902.1">
    <property type="nucleotide sequence ID" value="NZ_FMVM01000031.1"/>
</dbReference>
<feature type="region of interest" description="Disordered" evidence="1">
    <location>
        <begin position="41"/>
        <end position="60"/>
    </location>
</feature>